<dbReference type="EMBL" id="AP024849">
    <property type="protein sequence ID" value="BCZ44828.1"/>
    <property type="molecule type" value="Genomic_DNA"/>
</dbReference>
<name>A0ABM7T1S3_9CLOT</name>
<dbReference type="RefSeq" id="WP_224036483.1">
    <property type="nucleotide sequence ID" value="NZ_AP024849.1"/>
</dbReference>
<reference evidence="2" key="1">
    <citation type="submission" date="2021-07" db="EMBL/GenBank/DDBJ databases">
        <title>Complete genome sequencing of a Clostridium isolate.</title>
        <authorList>
            <person name="Ueki A."/>
            <person name="Tonouchi A."/>
        </authorList>
    </citation>
    <scope>NUCLEOTIDE SEQUENCE [LARGE SCALE GENOMIC DNA]</scope>
    <source>
        <strain evidence="2">C5S11</strain>
    </source>
</reference>
<evidence type="ECO:0000313" key="1">
    <source>
        <dbReference type="EMBL" id="BCZ44828.1"/>
    </source>
</evidence>
<sequence length="158" mass="18439">MNPDQKYMSQVNLDNEDIKFVPHSFINKKFRNNLSSNVKNNLNLDLFPSEAGLPKLCYYSNDFEDSTNRNTNVNIVNDEIPTTFDALRGLDIDLDETEDLERVHSDNDVNKIYSKIEKSHPGIFATLYSYRIPRPIARVIVKRLIRLTLSYCEREKNH</sequence>
<evidence type="ECO:0000313" key="2">
    <source>
        <dbReference type="Proteomes" id="UP000824633"/>
    </source>
</evidence>
<protein>
    <submittedName>
        <fullName evidence="1">Uncharacterized protein</fullName>
    </submittedName>
</protein>
<organism evidence="1 2">
    <name type="scientific">Clostridium gelidum</name>
    <dbReference type="NCBI Taxonomy" id="704125"/>
    <lineage>
        <taxon>Bacteria</taxon>
        <taxon>Bacillati</taxon>
        <taxon>Bacillota</taxon>
        <taxon>Clostridia</taxon>
        <taxon>Eubacteriales</taxon>
        <taxon>Clostridiaceae</taxon>
        <taxon>Clostridium</taxon>
    </lineage>
</organism>
<dbReference type="Proteomes" id="UP000824633">
    <property type="component" value="Chromosome"/>
</dbReference>
<gene>
    <name evidence="1" type="ORF">psyc5s11_08950</name>
</gene>
<accession>A0ABM7T1S3</accession>
<keyword evidence="2" id="KW-1185">Reference proteome</keyword>
<proteinExistence type="predicted"/>